<name>Q2KJQ1_BLAGE</name>
<dbReference type="GO" id="GO:0004556">
    <property type="term" value="F:alpha-amylase activity"/>
    <property type="evidence" value="ECO:0007669"/>
    <property type="project" value="UniProtKB-UniRule"/>
</dbReference>
<dbReference type="GO" id="GO:0005975">
    <property type="term" value="P:carbohydrate metabolic process"/>
    <property type="evidence" value="ECO:0007669"/>
    <property type="project" value="InterPro"/>
</dbReference>
<dbReference type="Allergome" id="10996">
    <property type="allergen name" value="Bla g 11"/>
</dbReference>
<evidence type="ECO:0000256" key="12">
    <source>
        <dbReference type="ARBA" id="ARBA00023277"/>
    </source>
</evidence>
<dbReference type="InterPro" id="IPR006048">
    <property type="entry name" value="A-amylase/branching_C"/>
</dbReference>
<comment type="catalytic activity">
    <reaction evidence="1 15">
        <text>Endohydrolysis of (1-&gt;4)-alpha-D-glucosidic linkages in polysaccharides containing three or more (1-&gt;4)-alpha-linked D-glucose units.</text>
        <dbReference type="EC" id="3.2.1.1"/>
    </reaction>
</comment>
<keyword evidence="12 15" id="KW-0119">Carbohydrate metabolism</keyword>
<keyword evidence="16" id="KW-0732">Signal</keyword>
<dbReference type="CAZy" id="GH13">
    <property type="family name" value="Glycoside Hydrolase Family 13"/>
</dbReference>
<feature type="signal peptide" evidence="16">
    <location>
        <begin position="1"/>
        <end position="18"/>
    </location>
</feature>
<evidence type="ECO:0000313" key="19">
    <source>
        <dbReference type="EMBL" id="AAY23288.1"/>
    </source>
</evidence>
<sequence>MELIRTIGLFIILAIANAQKDPHALPGRSGIVHLFEWKFTDIATECENFLGPKGFAGVQVSPVHENLVVTTPNRPWWERYQVISYNITSRSGNESAFRDMVQRCNKEGVRIYVDVILDHMTSNYPNAHGVGGNTANPSNFEYPAIPYGPEDFHTPCAINNYNDACNVRNCELSGLHDLNLSRESVQKKMVAYLDTLIDAGVAGLRVDAAKHMWPSNLQILYNKVKNLNTSHGFPNNARPFFFQEVIDQGGEAIHATEYTEFGRVTEFKYGRELSNAFRGNNAIKWLKNFGPEWGFIPDGDAVVFVDNHDNQRGHGGAGSTILTHTLPKLYKMATAFMLSHPYGYPRIMSSYSFSNSDQGPPQDAEGNIISPSINNDGACNNSWICEHRWRQIYNMIKFRNIVTDTAVNNWWDNGDKQIAFSRGDKGFIAFNNQYNTHLMHTLQTPLPAGLYCDITSGSKNGSSCTGKTVTVENDGTAYIQILSNEQDGVLALHLESKL</sequence>
<dbReference type="PRINTS" id="PR00110">
    <property type="entry name" value="ALPHAAMYLASE"/>
</dbReference>
<feature type="domain" description="Alpha-amylase C-terminal" evidence="17">
    <location>
        <begin position="408"/>
        <end position="497"/>
    </location>
</feature>
<dbReference type="Gene3D" id="3.20.20.80">
    <property type="entry name" value="Glycosidases"/>
    <property type="match status" value="1"/>
</dbReference>
<proteinExistence type="evidence at transcript level"/>
<dbReference type="CDD" id="cd11317">
    <property type="entry name" value="AmyAc_bac_euk_AmyA"/>
    <property type="match status" value="1"/>
</dbReference>
<dbReference type="BRENDA" id="3.2.1.1">
    <property type="organism ID" value="875"/>
</dbReference>
<comment type="cofactor">
    <cofactor evidence="3">
        <name>chloride</name>
        <dbReference type="ChEBI" id="CHEBI:17996"/>
    </cofactor>
</comment>
<dbReference type="InterPro" id="IPR006046">
    <property type="entry name" value="Alpha_amylase"/>
</dbReference>
<accession>Q2KJQ1</accession>
<evidence type="ECO:0000256" key="9">
    <source>
        <dbReference type="ARBA" id="ARBA00022837"/>
    </source>
</evidence>
<keyword evidence="11" id="KW-0868">Chloride</keyword>
<comment type="similarity">
    <text evidence="4 14">Belongs to the glycosyl hydrolase 13 family.</text>
</comment>
<evidence type="ECO:0000256" key="16">
    <source>
        <dbReference type="SAM" id="SignalP"/>
    </source>
</evidence>
<protein>
    <recommendedName>
        <fullName evidence="6 15">Alpha-amylase</fullName>
        <ecNumber evidence="6 15">3.2.1.1</ecNumber>
    </recommendedName>
</protein>
<evidence type="ECO:0000256" key="15">
    <source>
        <dbReference type="RuleBase" id="RU361134"/>
    </source>
</evidence>
<evidence type="ECO:0000256" key="1">
    <source>
        <dbReference type="ARBA" id="ARBA00000548"/>
    </source>
</evidence>
<dbReference type="SMART" id="SM00642">
    <property type="entry name" value="Aamy"/>
    <property type="match status" value="1"/>
</dbReference>
<dbReference type="InterPro" id="IPR006047">
    <property type="entry name" value="GH13_cat_dom"/>
</dbReference>
<dbReference type="GO" id="GO:0046872">
    <property type="term" value="F:metal ion binding"/>
    <property type="evidence" value="ECO:0007669"/>
    <property type="project" value="UniProtKB-KW"/>
</dbReference>
<dbReference type="PANTHER" id="PTHR43447">
    <property type="entry name" value="ALPHA-AMYLASE"/>
    <property type="match status" value="1"/>
</dbReference>
<evidence type="ECO:0000256" key="7">
    <source>
        <dbReference type="ARBA" id="ARBA00022723"/>
    </source>
</evidence>
<dbReference type="InterPro" id="IPR013780">
    <property type="entry name" value="Glyco_hydro_b"/>
</dbReference>
<dbReference type="SUPFAM" id="SSF51011">
    <property type="entry name" value="Glycosyl hydrolase domain"/>
    <property type="match status" value="1"/>
</dbReference>
<dbReference type="EMBL" id="AY945930">
    <property type="protein sequence ID" value="AAY23288.1"/>
    <property type="molecule type" value="mRNA"/>
</dbReference>
<dbReference type="InterPro" id="IPR017853">
    <property type="entry name" value="GH"/>
</dbReference>
<evidence type="ECO:0000256" key="6">
    <source>
        <dbReference type="ARBA" id="ARBA00012595"/>
    </source>
</evidence>
<dbReference type="InterPro" id="IPR031319">
    <property type="entry name" value="A-amylase_C"/>
</dbReference>
<gene>
    <name evidence="19" type="primary">bgtg-1</name>
</gene>
<evidence type="ECO:0000256" key="13">
    <source>
        <dbReference type="ARBA" id="ARBA00023295"/>
    </source>
</evidence>
<dbReference type="SUPFAM" id="SSF51445">
    <property type="entry name" value="(Trans)glycosidases"/>
    <property type="match status" value="1"/>
</dbReference>
<dbReference type="Gene3D" id="2.60.40.1180">
    <property type="entry name" value="Golgi alpha-mannosidase II"/>
    <property type="match status" value="1"/>
</dbReference>
<evidence type="ECO:0000256" key="4">
    <source>
        <dbReference type="ARBA" id="ARBA00008061"/>
    </source>
</evidence>
<evidence type="ECO:0000256" key="14">
    <source>
        <dbReference type="RuleBase" id="RU003615"/>
    </source>
</evidence>
<dbReference type="Pfam" id="PF00128">
    <property type="entry name" value="Alpha-amylase"/>
    <property type="match status" value="1"/>
</dbReference>
<evidence type="ECO:0000256" key="11">
    <source>
        <dbReference type="ARBA" id="ARBA00023214"/>
    </source>
</evidence>
<reference evidence="19" key="1">
    <citation type="journal article" date="2006" name="Insect Mol. Biol.">
        <title>Characterization of BGTG-1, a tergal gland-secreted alpha-amylase, from the German cockroach, Blattella germanica (L.).</title>
        <authorList>
            <person name="Saltzmann K.D."/>
            <person name="Saltzmann K.A."/>
            <person name="Neal J.J."/>
            <person name="Scharf M.E."/>
            <person name="Bennett G.W."/>
        </authorList>
    </citation>
    <scope>NUCLEOTIDE SEQUENCE</scope>
    <source>
        <tissue evidence="19">Tergal gland</tissue>
    </source>
</reference>
<keyword evidence="9" id="KW-0106">Calcium</keyword>
<evidence type="ECO:0000256" key="2">
    <source>
        <dbReference type="ARBA" id="ARBA00001913"/>
    </source>
</evidence>
<organism evidence="19">
    <name type="scientific">Blattella germanica</name>
    <name type="common">German cockroach</name>
    <name type="synonym">Blatta germanica</name>
    <dbReference type="NCBI Taxonomy" id="6973"/>
    <lineage>
        <taxon>Eukaryota</taxon>
        <taxon>Metazoa</taxon>
        <taxon>Ecdysozoa</taxon>
        <taxon>Arthropoda</taxon>
        <taxon>Hexapoda</taxon>
        <taxon>Insecta</taxon>
        <taxon>Pterygota</taxon>
        <taxon>Neoptera</taxon>
        <taxon>Polyneoptera</taxon>
        <taxon>Dictyoptera</taxon>
        <taxon>Blattodea</taxon>
        <taxon>Blaberoidea</taxon>
        <taxon>Blattellidae</taxon>
        <taxon>Blattella</taxon>
    </lineage>
</organism>
<keyword evidence="7" id="KW-0479">Metal-binding</keyword>
<comment type="subunit">
    <text evidence="5">Monomer.</text>
</comment>
<dbReference type="AlphaFoldDB" id="Q2KJQ1"/>
<evidence type="ECO:0000256" key="8">
    <source>
        <dbReference type="ARBA" id="ARBA00022801"/>
    </source>
</evidence>
<dbReference type="EC" id="3.2.1.1" evidence="6 15"/>
<keyword evidence="10" id="KW-1015">Disulfide bond</keyword>
<feature type="domain" description="Glycosyl hydrolase family 13 catalytic" evidence="18">
    <location>
        <begin position="29"/>
        <end position="399"/>
    </location>
</feature>
<evidence type="ECO:0000259" key="17">
    <source>
        <dbReference type="SMART" id="SM00632"/>
    </source>
</evidence>
<evidence type="ECO:0000256" key="10">
    <source>
        <dbReference type="ARBA" id="ARBA00023157"/>
    </source>
</evidence>
<keyword evidence="13 15" id="KW-0326">Glycosidase</keyword>
<evidence type="ECO:0000256" key="5">
    <source>
        <dbReference type="ARBA" id="ARBA00011245"/>
    </source>
</evidence>
<evidence type="ECO:0000259" key="18">
    <source>
        <dbReference type="SMART" id="SM00642"/>
    </source>
</evidence>
<dbReference type="Pfam" id="PF02806">
    <property type="entry name" value="Alpha-amylase_C"/>
    <property type="match status" value="1"/>
</dbReference>
<feature type="chain" id="PRO_5004211779" description="Alpha-amylase" evidence="16">
    <location>
        <begin position="19"/>
        <end position="498"/>
    </location>
</feature>
<dbReference type="SMART" id="SM00632">
    <property type="entry name" value="Aamy_C"/>
    <property type="match status" value="1"/>
</dbReference>
<comment type="cofactor">
    <cofactor evidence="2">
        <name>Ca(2+)</name>
        <dbReference type="ChEBI" id="CHEBI:29108"/>
    </cofactor>
</comment>
<keyword evidence="8 15" id="KW-0378">Hydrolase</keyword>
<evidence type="ECO:0000256" key="3">
    <source>
        <dbReference type="ARBA" id="ARBA00001923"/>
    </source>
</evidence>